<feature type="transmembrane region" description="Helical" evidence="1">
    <location>
        <begin position="24"/>
        <end position="43"/>
    </location>
</feature>
<name>A0ABX7C850_9HYPH</name>
<evidence type="ECO:0008006" key="4">
    <source>
        <dbReference type="Google" id="ProtNLM"/>
    </source>
</evidence>
<organism evidence="2 3">
    <name type="scientific">Devosia rhizoryzae</name>
    <dbReference type="NCBI Taxonomy" id="2774137"/>
    <lineage>
        <taxon>Bacteria</taxon>
        <taxon>Pseudomonadati</taxon>
        <taxon>Pseudomonadota</taxon>
        <taxon>Alphaproteobacteria</taxon>
        <taxon>Hyphomicrobiales</taxon>
        <taxon>Devosiaceae</taxon>
        <taxon>Devosia</taxon>
    </lineage>
</organism>
<protein>
    <recommendedName>
        <fullName evidence="4">DUF3592 domain-containing protein</fullName>
    </recommendedName>
</protein>
<proteinExistence type="predicted"/>
<sequence length="266" mass="29310">MTSFDNVLPQRPIRIKRTGVWPGIFRYLGALLLLGLALFFAIWQVPGVADDWMISQDPVLVEDALISDGECSTSRGFFVDCSAHVSYAVKGKQIERDIELMFLDFGSGDYAVDVVRSDREPAKATLSLGLDMLWNRTITVGVMVVLLAIFGLALFRSGLQQDRNRRLAMQGSRLSLVAVPVLQLNKVIGGTVVQYQYGVGKKQQALLTTSRFKKNEAPLWLEEDGTTALAVMPERGAVPVLLDDRLERLDLTAAERAEIKAKLAGA</sequence>
<keyword evidence="1" id="KW-0472">Membrane</keyword>
<evidence type="ECO:0000313" key="2">
    <source>
        <dbReference type="EMBL" id="QQR39917.1"/>
    </source>
</evidence>
<dbReference type="RefSeq" id="WP_201634777.1">
    <property type="nucleotide sequence ID" value="NZ_CP068046.1"/>
</dbReference>
<accession>A0ABX7C850</accession>
<keyword evidence="1" id="KW-0812">Transmembrane</keyword>
<dbReference type="EMBL" id="CP068046">
    <property type="protein sequence ID" value="QQR39917.1"/>
    <property type="molecule type" value="Genomic_DNA"/>
</dbReference>
<keyword evidence="1" id="KW-1133">Transmembrane helix</keyword>
<keyword evidence="3" id="KW-1185">Reference proteome</keyword>
<feature type="transmembrane region" description="Helical" evidence="1">
    <location>
        <begin position="133"/>
        <end position="155"/>
    </location>
</feature>
<reference evidence="2 3" key="1">
    <citation type="submission" date="2021-01" db="EMBL/GenBank/DDBJ databases">
        <title>Genome seq and assembly of Devosia sp. LEGU1.</title>
        <authorList>
            <person name="Chhetri G."/>
        </authorList>
    </citation>
    <scope>NUCLEOTIDE SEQUENCE [LARGE SCALE GENOMIC DNA]</scope>
    <source>
        <strain evidence="2 3">LEGU1</strain>
    </source>
</reference>
<evidence type="ECO:0000256" key="1">
    <source>
        <dbReference type="SAM" id="Phobius"/>
    </source>
</evidence>
<gene>
    <name evidence="2" type="ORF">JI748_02565</name>
</gene>
<dbReference type="Proteomes" id="UP000595857">
    <property type="component" value="Chromosome"/>
</dbReference>
<evidence type="ECO:0000313" key="3">
    <source>
        <dbReference type="Proteomes" id="UP000595857"/>
    </source>
</evidence>